<organism evidence="1">
    <name type="scientific">marine metagenome</name>
    <dbReference type="NCBI Taxonomy" id="408172"/>
    <lineage>
        <taxon>unclassified sequences</taxon>
        <taxon>metagenomes</taxon>
        <taxon>ecological metagenomes</taxon>
    </lineage>
</organism>
<reference evidence="1" key="1">
    <citation type="submission" date="2018-05" db="EMBL/GenBank/DDBJ databases">
        <authorList>
            <person name="Lanie J.A."/>
            <person name="Ng W.-L."/>
            <person name="Kazmierczak K.M."/>
            <person name="Andrzejewski T.M."/>
            <person name="Davidsen T.M."/>
            <person name="Wayne K.J."/>
            <person name="Tettelin H."/>
            <person name="Glass J.I."/>
            <person name="Rusch D."/>
            <person name="Podicherti R."/>
            <person name="Tsui H.-C.T."/>
            <person name="Winkler M.E."/>
        </authorList>
    </citation>
    <scope>NUCLEOTIDE SEQUENCE</scope>
</reference>
<dbReference type="EMBL" id="UINC01055114">
    <property type="protein sequence ID" value="SVB73624.1"/>
    <property type="molecule type" value="Genomic_DNA"/>
</dbReference>
<feature type="non-terminal residue" evidence="1">
    <location>
        <position position="233"/>
    </location>
</feature>
<proteinExistence type="predicted"/>
<sequence>MNLEDVAIQRGETPFTLARLLTKKECKLYLNFGGGKERLLCITEKMIKGYYHLFQGKKGVYPMTLTSQHECVQRLSNNNFDLSGLSFMVGEDEIRLKSVDDEDRSVCVVVLTEDVEKLPPPSQIKDTFVTSTITPHKRKILKNSPISIFIDEQISNGRYEWQKAWKELRENIADDKNTKTEDMKLHTFGEKAAFIRRTMKHTSNKFDYAIEYQEDGVPTIKTVAKQDFGRMFR</sequence>
<evidence type="ECO:0000313" key="1">
    <source>
        <dbReference type="EMBL" id="SVB73624.1"/>
    </source>
</evidence>
<dbReference type="AlphaFoldDB" id="A0A382GFY8"/>
<protein>
    <submittedName>
        <fullName evidence="1">Uncharacterized protein</fullName>
    </submittedName>
</protein>
<accession>A0A382GFY8</accession>
<name>A0A382GFY8_9ZZZZ</name>
<gene>
    <name evidence="1" type="ORF">METZ01_LOCUS226478</name>
</gene>